<evidence type="ECO:0000313" key="2">
    <source>
        <dbReference type="Proteomes" id="UP000295722"/>
    </source>
</evidence>
<gene>
    <name evidence="1" type="ORF">EYW47_27390</name>
</gene>
<organism evidence="1 2">
    <name type="scientific">Paraburkholderia silviterrae</name>
    <dbReference type="NCBI Taxonomy" id="2528715"/>
    <lineage>
        <taxon>Bacteria</taxon>
        <taxon>Pseudomonadati</taxon>
        <taxon>Pseudomonadota</taxon>
        <taxon>Betaproteobacteria</taxon>
        <taxon>Burkholderiales</taxon>
        <taxon>Burkholderiaceae</taxon>
        <taxon>Paraburkholderia</taxon>
    </lineage>
</organism>
<comment type="caution">
    <text evidence="1">The sequence shown here is derived from an EMBL/GenBank/DDBJ whole genome shotgun (WGS) entry which is preliminary data.</text>
</comment>
<reference evidence="1 2" key="1">
    <citation type="submission" date="2019-03" db="EMBL/GenBank/DDBJ databases">
        <title>Paraburkholderia sp. 4M-K11, isolated from subtropical forest soil.</title>
        <authorList>
            <person name="Gao Z.-H."/>
            <person name="Qiu L.-H."/>
        </authorList>
    </citation>
    <scope>NUCLEOTIDE SEQUENCE [LARGE SCALE GENOMIC DNA]</scope>
    <source>
        <strain evidence="1 2">4M-K11</strain>
    </source>
</reference>
<keyword evidence="2" id="KW-1185">Reference proteome</keyword>
<dbReference type="Proteomes" id="UP000295722">
    <property type="component" value="Unassembled WGS sequence"/>
</dbReference>
<accession>A0A4R5M3H5</accession>
<name>A0A4R5M3H5_9BURK</name>
<proteinExistence type="predicted"/>
<dbReference type="OrthoDB" id="9099390at2"/>
<protein>
    <submittedName>
        <fullName evidence="1">Uncharacterized protein</fullName>
    </submittedName>
</protein>
<dbReference type="RefSeq" id="WP_133197969.1">
    <property type="nucleotide sequence ID" value="NZ_JBHUCW010000029.1"/>
</dbReference>
<sequence>MKTFDFAQRLEEIQIALARLFDSPKTSNVSLLEEGDAIIAHMSWVVDSHRDSTLDARCAATIHATRAQLEGYAGLGTAQRRTIQQRIQQCVRARFEESRDPAQPGGACSFDVVLDEAIFRADKDNYFPSIE</sequence>
<dbReference type="EMBL" id="SMRP01000017">
    <property type="protein sequence ID" value="TDG20216.1"/>
    <property type="molecule type" value="Genomic_DNA"/>
</dbReference>
<dbReference type="AlphaFoldDB" id="A0A4R5M3H5"/>
<evidence type="ECO:0000313" key="1">
    <source>
        <dbReference type="EMBL" id="TDG20216.1"/>
    </source>
</evidence>